<organism evidence="2 3">
    <name type="scientific">Candida metapsilosis</name>
    <dbReference type="NCBI Taxonomy" id="273372"/>
    <lineage>
        <taxon>Eukaryota</taxon>
        <taxon>Fungi</taxon>
        <taxon>Dikarya</taxon>
        <taxon>Ascomycota</taxon>
        <taxon>Saccharomycotina</taxon>
        <taxon>Pichiomycetes</taxon>
        <taxon>Debaryomycetaceae</taxon>
        <taxon>Candida/Lodderomyces clade</taxon>
        <taxon>Candida</taxon>
    </lineage>
</organism>
<comment type="caution">
    <text evidence="2">The sequence shown here is derived from an EMBL/GenBank/DDBJ whole genome shotgun (WGS) entry which is preliminary data.</text>
</comment>
<feature type="compositionally biased region" description="Polar residues" evidence="1">
    <location>
        <begin position="44"/>
        <end position="67"/>
    </location>
</feature>
<dbReference type="AlphaFoldDB" id="A0A8H7Z7V4"/>
<proteinExistence type="predicted"/>
<evidence type="ECO:0000313" key="3">
    <source>
        <dbReference type="Proteomes" id="UP000669133"/>
    </source>
</evidence>
<feature type="region of interest" description="Disordered" evidence="1">
    <location>
        <begin position="222"/>
        <end position="249"/>
    </location>
</feature>
<evidence type="ECO:0000313" key="2">
    <source>
        <dbReference type="EMBL" id="KAG5416800.1"/>
    </source>
</evidence>
<name>A0A8H7Z7V4_9ASCO</name>
<accession>A0A8H7Z7V4</accession>
<feature type="compositionally biased region" description="Polar residues" evidence="1">
    <location>
        <begin position="283"/>
        <end position="292"/>
    </location>
</feature>
<sequence length="520" mass="56287">MSTPSTPVAAPAVLHSNDAATLPDALRNNKTPISSNNNNNNNNIHDTSSKLNRNSSGSIQISLDKPSTPSPPNRKRASASFLRTPEQPKDANKRYSGSALPYTPSYKRTSTGSYKSPDGKLVYHNVNSPFSAAHLLKTPRHSTIEDSPTGDEDEDGRRVKMMKTPQYLGNTPRKLFQGDEGSPSNNRDDLTEISSQLRSKLSSALGKLQKDDSSNSKISFTELSFDSQTSPTRKHTPKRQSALGNNWVPTNNLQRANLNLQTLQQSPIAKSNNSSPKLEHGSFRSNTNSPLKNSPVLKGEKRQSWSRLNDMPSPDEETSAHSALLAALSRQRRKSRSSFSESKRKSITAEGTPTLQLAATTPKEIKLPPINVALNGDYNSSSMKGFTGKNNEQDAVISLMSLASPQSAKYGHSRSQSLNSNGNYPSTGQLGDYAASSPISSRSSSVHIASPTFANMQQPPHLPPLTRFMKSPEAKQKGSRKGLVFATDDTDDEDAVAAGGGVAIEVDDGNDSDRTVEEDK</sequence>
<dbReference type="OrthoDB" id="4019224at2759"/>
<protein>
    <submittedName>
        <fullName evidence="2">Uncharacterized protein</fullName>
    </submittedName>
</protein>
<feature type="compositionally biased region" description="Polar residues" evidence="1">
    <location>
        <begin position="408"/>
        <end position="429"/>
    </location>
</feature>
<gene>
    <name evidence="2" type="ORF">I9W82_005530</name>
</gene>
<feature type="region of interest" description="Disordered" evidence="1">
    <location>
        <begin position="454"/>
        <end position="482"/>
    </location>
</feature>
<feature type="region of interest" description="Disordered" evidence="1">
    <location>
        <begin position="134"/>
        <end position="191"/>
    </location>
</feature>
<evidence type="ECO:0000256" key="1">
    <source>
        <dbReference type="SAM" id="MobiDB-lite"/>
    </source>
</evidence>
<keyword evidence="3" id="KW-1185">Reference proteome</keyword>
<dbReference type="EMBL" id="JAEOAQ010000008">
    <property type="protein sequence ID" value="KAG5416800.1"/>
    <property type="molecule type" value="Genomic_DNA"/>
</dbReference>
<reference evidence="2 3" key="1">
    <citation type="submission" date="2020-12" db="EMBL/GenBank/DDBJ databases">
        <title>Effect of drift, selection, and recombination on the evolution of hybrid genomes in Candida yeast pathogens.</title>
        <authorList>
            <person name="Mixao V."/>
            <person name="Ksiezopolska E."/>
            <person name="Saus E."/>
            <person name="Boekhout T."/>
            <person name="Gacser A."/>
            <person name="Gabaldon T."/>
        </authorList>
    </citation>
    <scope>NUCLEOTIDE SEQUENCE [LARGE SCALE GENOMIC DNA]</scope>
    <source>
        <strain evidence="2 3">BP57</strain>
    </source>
</reference>
<dbReference type="GeneID" id="93654159"/>
<feature type="region of interest" description="Disordered" evidence="1">
    <location>
        <begin position="1"/>
        <end position="114"/>
    </location>
</feature>
<feature type="region of interest" description="Disordered" evidence="1">
    <location>
        <begin position="267"/>
        <end position="362"/>
    </location>
</feature>
<feature type="compositionally biased region" description="Low complexity" evidence="1">
    <location>
        <begin position="320"/>
        <end position="329"/>
    </location>
</feature>
<feature type="compositionally biased region" description="Polar residues" evidence="1">
    <location>
        <begin position="222"/>
        <end position="231"/>
    </location>
</feature>
<dbReference type="Proteomes" id="UP000669133">
    <property type="component" value="Unassembled WGS sequence"/>
</dbReference>
<dbReference type="RefSeq" id="XP_067545916.1">
    <property type="nucleotide sequence ID" value="XM_067694717.1"/>
</dbReference>
<feature type="compositionally biased region" description="Polar residues" evidence="1">
    <location>
        <begin position="349"/>
        <end position="359"/>
    </location>
</feature>
<feature type="compositionally biased region" description="Polar residues" evidence="1">
    <location>
        <begin position="267"/>
        <end position="276"/>
    </location>
</feature>
<feature type="region of interest" description="Disordered" evidence="1">
    <location>
        <begin position="408"/>
        <end position="439"/>
    </location>
</feature>